<dbReference type="AlphaFoldDB" id="A0A804KPL0"/>
<dbReference type="EMBL" id="HG996474">
    <property type="protein sequence ID" value="CAG1836728.1"/>
    <property type="molecule type" value="Genomic_DNA"/>
</dbReference>
<reference evidence="2" key="1">
    <citation type="submission" date="2021-03" db="EMBL/GenBank/DDBJ databases">
        <authorList>
            <consortium name="Genoscope - CEA"/>
            <person name="William W."/>
        </authorList>
    </citation>
    <scope>NUCLEOTIDE SEQUENCE</scope>
    <source>
        <strain evidence="2">Doubled-haploid Pahang</strain>
    </source>
</reference>
<evidence type="ECO:0000313" key="3">
    <source>
        <dbReference type="EnsemblPlants" id="Ma09_p28280.1"/>
    </source>
</evidence>
<name>A0A804KPL0_MUSAM</name>
<organism evidence="3 4">
    <name type="scientific">Musa acuminata subsp. malaccensis</name>
    <name type="common">Wild banana</name>
    <name type="synonym">Musa malaccensis</name>
    <dbReference type="NCBI Taxonomy" id="214687"/>
    <lineage>
        <taxon>Eukaryota</taxon>
        <taxon>Viridiplantae</taxon>
        <taxon>Streptophyta</taxon>
        <taxon>Embryophyta</taxon>
        <taxon>Tracheophyta</taxon>
        <taxon>Spermatophyta</taxon>
        <taxon>Magnoliopsida</taxon>
        <taxon>Liliopsida</taxon>
        <taxon>Zingiberales</taxon>
        <taxon>Musaceae</taxon>
        <taxon>Musa</taxon>
    </lineage>
</organism>
<protein>
    <submittedName>
        <fullName evidence="2">(wild Malaysian banana) hypothetical protein</fullName>
    </submittedName>
</protein>
<dbReference type="PANTHER" id="PTHR42103:SF2">
    <property type="entry name" value="AB HYDROLASE-1 DOMAIN-CONTAINING PROTEIN"/>
    <property type="match status" value="1"/>
</dbReference>
<keyword evidence="4" id="KW-1185">Reference proteome</keyword>
<proteinExistence type="predicted"/>
<evidence type="ECO:0000256" key="1">
    <source>
        <dbReference type="SAM" id="MobiDB-lite"/>
    </source>
</evidence>
<dbReference type="InParanoid" id="A0A804KPL0"/>
<gene>
    <name evidence="2" type="ORF">GSMUA_246970.1</name>
</gene>
<reference evidence="3" key="2">
    <citation type="submission" date="2021-05" db="UniProtKB">
        <authorList>
            <consortium name="EnsemblPlants"/>
        </authorList>
    </citation>
    <scope>IDENTIFICATION</scope>
    <source>
        <strain evidence="3">subsp. malaccensis</strain>
    </source>
</reference>
<dbReference type="EnsemblPlants" id="Ma09_t28280.1">
    <property type="protein sequence ID" value="Ma09_p28280.1"/>
    <property type="gene ID" value="Ma09_g28280"/>
</dbReference>
<dbReference type="Proteomes" id="UP000012960">
    <property type="component" value="Unplaced"/>
</dbReference>
<evidence type="ECO:0000313" key="2">
    <source>
        <dbReference type="EMBL" id="CAG1836728.1"/>
    </source>
</evidence>
<evidence type="ECO:0000313" key="4">
    <source>
        <dbReference type="Proteomes" id="UP000012960"/>
    </source>
</evidence>
<dbReference type="Gramene" id="Ma09_t28280.1">
    <property type="protein sequence ID" value="Ma09_p28280.1"/>
    <property type="gene ID" value="Ma09_g28280"/>
</dbReference>
<feature type="region of interest" description="Disordered" evidence="1">
    <location>
        <begin position="1"/>
        <end position="22"/>
    </location>
</feature>
<dbReference type="PANTHER" id="PTHR42103">
    <property type="entry name" value="ALPHA/BETA-HYDROLASES SUPERFAMILY PROTEIN"/>
    <property type="match status" value="1"/>
</dbReference>
<sequence>MESVMVETGAPAGLPSSALPRSGTPSPFASGPLIPSPLAASFWLDPPQVLQLPAVDKIDQVVGYVSIGYPFGLMASILFGRHQEAILMSEKPKLFIMGNRDQLQNKLKSAAGRVDSHLIQGVGHFQMEGSEMLNLISTFAQSLQG</sequence>
<accession>A0A804KPL0</accession>